<organism evidence="1 2">
    <name type="scientific">Mycolicibacterium monacense</name>
    <name type="common">Mycobacterium monacense</name>
    <dbReference type="NCBI Taxonomy" id="85693"/>
    <lineage>
        <taxon>Bacteria</taxon>
        <taxon>Bacillati</taxon>
        <taxon>Actinomycetota</taxon>
        <taxon>Actinomycetes</taxon>
        <taxon>Mycobacteriales</taxon>
        <taxon>Mycobacteriaceae</taxon>
        <taxon>Mycolicibacterium</taxon>
    </lineage>
</organism>
<dbReference type="InterPro" id="IPR011335">
    <property type="entry name" value="Restrct_endonuc-II-like"/>
</dbReference>
<keyword evidence="2" id="KW-1185">Reference proteome</keyword>
<evidence type="ECO:0000313" key="1">
    <source>
        <dbReference type="EMBL" id="BBZ64435.1"/>
    </source>
</evidence>
<dbReference type="Proteomes" id="UP000466039">
    <property type="component" value="Chromosome"/>
</dbReference>
<evidence type="ECO:0000313" key="2">
    <source>
        <dbReference type="Proteomes" id="UP000466039"/>
    </source>
</evidence>
<proteinExistence type="predicted"/>
<name>A0AAD1N2T0_MYCMB</name>
<protein>
    <recommendedName>
        <fullName evidence="3">Cullin, a subunit of E3 ubiquitin ligase</fullName>
    </recommendedName>
</protein>
<dbReference type="EMBL" id="AP022617">
    <property type="protein sequence ID" value="BBZ64435.1"/>
    <property type="molecule type" value="Genomic_DNA"/>
</dbReference>
<dbReference type="SUPFAM" id="SSF52980">
    <property type="entry name" value="Restriction endonuclease-like"/>
    <property type="match status" value="1"/>
</dbReference>
<dbReference type="AlphaFoldDB" id="A0AAD1N2T0"/>
<gene>
    <name evidence="1" type="ORF">MMON_57360</name>
</gene>
<sequence>MRLKLRRGSLVLSLREFSVAQGVGAHCQHQRMGRIFIGTEALAGGAVTRHELARRHTRIYPDVYCPNQAELSLKDRIYAAWLWSRRRAVIGGLSAAAMQGAPWIDDDIPIELIWNNTHAPEGLIVRNDTLAADEVDRFGRLPVTNCARTAFDLGRRLPRDDAVARLDALMWAQRFRVDDVWSLAERYPRARGLKGLRIALPLIDAGAASPKETWLRLLLIDNGYDSLTTQIPVFDHRGLIGVSNMGWPELRIAVEYDGDYHRTNRRRYVMDQRKLRRLAALGWIVVRVIAEDDEADILARVGHARRVREAEVSQGASRTLAA</sequence>
<dbReference type="Gene3D" id="3.40.960.10">
    <property type="entry name" value="VSR Endonuclease"/>
    <property type="match status" value="1"/>
</dbReference>
<evidence type="ECO:0008006" key="3">
    <source>
        <dbReference type="Google" id="ProtNLM"/>
    </source>
</evidence>
<accession>A0AAD1N2T0</accession>
<reference evidence="1 2" key="1">
    <citation type="journal article" date="2019" name="Emerg. Microbes Infect.">
        <title>Comprehensive subspecies identification of 175 nontuberculous mycobacteria species based on 7547 genomic profiles.</title>
        <authorList>
            <person name="Matsumoto Y."/>
            <person name="Kinjo T."/>
            <person name="Motooka D."/>
            <person name="Nabeya D."/>
            <person name="Jung N."/>
            <person name="Uechi K."/>
            <person name="Horii T."/>
            <person name="Iida T."/>
            <person name="Fujita J."/>
            <person name="Nakamura S."/>
        </authorList>
    </citation>
    <scope>NUCLEOTIDE SEQUENCE [LARGE SCALE GENOMIC DNA]</scope>
    <source>
        <strain evidence="1 2">JCM 15658</strain>
    </source>
</reference>